<dbReference type="PANTHER" id="PTHR11088:SF60">
    <property type="entry name" value="TRNA DIMETHYLALLYLTRANSFERASE"/>
    <property type="match status" value="1"/>
</dbReference>
<keyword evidence="13" id="KW-1185">Reference proteome</keyword>
<dbReference type="SUPFAM" id="SSF52540">
    <property type="entry name" value="P-loop containing nucleoside triphosphate hydrolases"/>
    <property type="match status" value="2"/>
</dbReference>
<comment type="catalytic activity">
    <reaction evidence="9 10">
        <text>adenosine(37) in tRNA + dimethylallyl diphosphate = N(6)-dimethylallyladenosine(37) in tRNA + diphosphate</text>
        <dbReference type="Rhea" id="RHEA:26482"/>
        <dbReference type="Rhea" id="RHEA-COMP:10162"/>
        <dbReference type="Rhea" id="RHEA-COMP:10375"/>
        <dbReference type="ChEBI" id="CHEBI:33019"/>
        <dbReference type="ChEBI" id="CHEBI:57623"/>
        <dbReference type="ChEBI" id="CHEBI:74411"/>
        <dbReference type="ChEBI" id="CHEBI:74415"/>
        <dbReference type="EC" id="2.5.1.75"/>
    </reaction>
</comment>
<feature type="site" description="Interaction with substrate tRNA" evidence="10">
    <location>
        <position position="108"/>
    </location>
</feature>
<dbReference type="AlphaFoldDB" id="A0A498CD82"/>
<dbReference type="Gene3D" id="3.40.50.300">
    <property type="entry name" value="P-loop containing nucleotide triphosphate hydrolases"/>
    <property type="match status" value="1"/>
</dbReference>
<organism evidence="12 13">
    <name type="scientific">Microbacterium telephonicum</name>
    <dbReference type="NCBI Taxonomy" id="1714841"/>
    <lineage>
        <taxon>Bacteria</taxon>
        <taxon>Bacillati</taxon>
        <taxon>Actinomycetota</taxon>
        <taxon>Actinomycetes</taxon>
        <taxon>Micrococcales</taxon>
        <taxon>Microbacteriaceae</taxon>
        <taxon>Microbacterium</taxon>
    </lineage>
</organism>
<evidence type="ECO:0000256" key="1">
    <source>
        <dbReference type="ARBA" id="ARBA00001946"/>
    </source>
</evidence>
<dbReference type="InterPro" id="IPR018022">
    <property type="entry name" value="IPT"/>
</dbReference>
<dbReference type="InterPro" id="IPR027417">
    <property type="entry name" value="P-loop_NTPase"/>
</dbReference>
<dbReference type="RefSeq" id="WP_121057775.1">
    <property type="nucleotide sequence ID" value="NZ_RCDB01000001.1"/>
</dbReference>
<evidence type="ECO:0000256" key="9">
    <source>
        <dbReference type="ARBA" id="ARBA00049563"/>
    </source>
</evidence>
<comment type="caution">
    <text evidence="12">The sequence shown here is derived from an EMBL/GenBank/DDBJ whole genome shotgun (WGS) entry which is preliminary data.</text>
</comment>
<comment type="subunit">
    <text evidence="10">Monomer.</text>
</comment>
<evidence type="ECO:0000256" key="8">
    <source>
        <dbReference type="ARBA" id="ARBA00022842"/>
    </source>
</evidence>
<feature type="binding site" evidence="10">
    <location>
        <begin position="14"/>
        <end position="19"/>
    </location>
    <ligand>
        <name>substrate</name>
    </ligand>
</feature>
<evidence type="ECO:0000256" key="3">
    <source>
        <dbReference type="ARBA" id="ARBA00005842"/>
    </source>
</evidence>
<dbReference type="EC" id="2.5.1.75" evidence="10"/>
<dbReference type="GO" id="GO:0052381">
    <property type="term" value="F:tRNA dimethylallyltransferase activity"/>
    <property type="evidence" value="ECO:0007669"/>
    <property type="project" value="UniProtKB-UniRule"/>
</dbReference>
<dbReference type="Proteomes" id="UP000273158">
    <property type="component" value="Unassembled WGS sequence"/>
</dbReference>
<feature type="domain" description="AAA+ ATPase" evidence="11">
    <location>
        <begin position="4"/>
        <end position="287"/>
    </location>
</feature>
<keyword evidence="8 10" id="KW-0460">Magnesium</keyword>
<proteinExistence type="inferred from homology"/>
<sequence>MTRRPRLWAVIGATGTGKTALSLDLAEALAARGAGAEIVNADAMQLYRGMDIGTAKLPPAERRGIPHHLFDALDVAEEAAVAWYQPAARAAIEGIFSRGLDAVLVGGSGLYVSSVLYDFRFPPRDPRLRMRLEAELEADGPDALRERLRALDPATAERIDPRNGRRIVRALEVVLQGAQTHGAALPETPRLWHEPTTIIGVQLERADLVARLDRRVEDMWAAGLLDEVAGLRDGGLDDGVTSRRAIGYAQALAQLDGTLDEGEAIAQTQALTRRYARRQVSWFRRYDDVRWTTPPVDAATLADSITD</sequence>
<name>A0A498CD82_9MICO</name>
<dbReference type="Gene3D" id="1.10.20.140">
    <property type="match status" value="1"/>
</dbReference>
<protein>
    <recommendedName>
        <fullName evidence="10">tRNA dimethylallyltransferase</fullName>
        <ecNumber evidence="10">2.5.1.75</ecNumber>
    </recommendedName>
    <alternativeName>
        <fullName evidence="10">Dimethylallyl diphosphate:tRNA dimethylallyltransferase</fullName>
        <shortName evidence="10">DMAPP:tRNA dimethylallyltransferase</shortName>
        <shortName evidence="10">DMATase</shortName>
    </alternativeName>
    <alternativeName>
        <fullName evidence="10">Isopentenyl-diphosphate:tRNA isopentenyltransferase</fullName>
        <shortName evidence="10">IPP transferase</shortName>
        <shortName evidence="10">IPPT</shortName>
        <shortName evidence="10">IPTase</shortName>
    </alternativeName>
</protein>
<feature type="site" description="Interaction with substrate tRNA" evidence="10">
    <location>
        <position position="129"/>
    </location>
</feature>
<reference evidence="12 13" key="1">
    <citation type="journal article" date="2015" name="Stand. Genomic Sci.">
        <title>Genomic Encyclopedia of Bacterial and Archaeal Type Strains, Phase III: the genomes of soil and plant-associated and newly described type strains.</title>
        <authorList>
            <person name="Whitman W.B."/>
            <person name="Woyke T."/>
            <person name="Klenk H.P."/>
            <person name="Zhou Y."/>
            <person name="Lilburn T.G."/>
            <person name="Beck B.J."/>
            <person name="De Vos P."/>
            <person name="Vandamme P."/>
            <person name="Eisen J.A."/>
            <person name="Garrity G."/>
            <person name="Hugenholtz P."/>
            <person name="Kyrpides N.C."/>
        </authorList>
    </citation>
    <scope>NUCLEOTIDE SEQUENCE [LARGE SCALE GENOMIC DNA]</scope>
    <source>
        <strain evidence="12 13">S2T63</strain>
    </source>
</reference>
<evidence type="ECO:0000256" key="6">
    <source>
        <dbReference type="ARBA" id="ARBA00022741"/>
    </source>
</evidence>
<evidence type="ECO:0000256" key="10">
    <source>
        <dbReference type="HAMAP-Rule" id="MF_00185"/>
    </source>
</evidence>
<dbReference type="EMBL" id="RCDB01000001">
    <property type="protein sequence ID" value="RLK53007.1"/>
    <property type="molecule type" value="Genomic_DNA"/>
</dbReference>
<evidence type="ECO:0000256" key="5">
    <source>
        <dbReference type="ARBA" id="ARBA00022694"/>
    </source>
</evidence>
<dbReference type="GO" id="GO:0006400">
    <property type="term" value="P:tRNA modification"/>
    <property type="evidence" value="ECO:0007669"/>
    <property type="project" value="TreeGrafter"/>
</dbReference>
<dbReference type="SMART" id="SM00382">
    <property type="entry name" value="AAA"/>
    <property type="match status" value="1"/>
</dbReference>
<evidence type="ECO:0000313" key="13">
    <source>
        <dbReference type="Proteomes" id="UP000273158"/>
    </source>
</evidence>
<evidence type="ECO:0000256" key="7">
    <source>
        <dbReference type="ARBA" id="ARBA00022840"/>
    </source>
</evidence>
<keyword evidence="6 10" id="KW-0547">Nucleotide-binding</keyword>
<evidence type="ECO:0000256" key="2">
    <source>
        <dbReference type="ARBA" id="ARBA00003213"/>
    </source>
</evidence>
<dbReference type="HAMAP" id="MF_00185">
    <property type="entry name" value="IPP_trans"/>
    <property type="match status" value="1"/>
</dbReference>
<comment type="cofactor">
    <cofactor evidence="1 10">
        <name>Mg(2+)</name>
        <dbReference type="ChEBI" id="CHEBI:18420"/>
    </cofactor>
</comment>
<comment type="caution">
    <text evidence="10">Lacks conserved residue(s) required for the propagation of feature annotation.</text>
</comment>
<dbReference type="InterPro" id="IPR039657">
    <property type="entry name" value="Dimethylallyltransferase"/>
</dbReference>
<dbReference type="InterPro" id="IPR003593">
    <property type="entry name" value="AAA+_ATPase"/>
</dbReference>
<dbReference type="GO" id="GO:0005524">
    <property type="term" value="F:ATP binding"/>
    <property type="evidence" value="ECO:0007669"/>
    <property type="project" value="UniProtKB-UniRule"/>
</dbReference>
<dbReference type="PANTHER" id="PTHR11088">
    <property type="entry name" value="TRNA DIMETHYLALLYLTRANSFERASE"/>
    <property type="match status" value="1"/>
</dbReference>
<evidence type="ECO:0000259" key="11">
    <source>
        <dbReference type="SMART" id="SM00382"/>
    </source>
</evidence>
<evidence type="ECO:0000313" key="12">
    <source>
        <dbReference type="EMBL" id="RLK53007.1"/>
    </source>
</evidence>
<dbReference type="Pfam" id="PF01715">
    <property type="entry name" value="IPPT"/>
    <property type="match status" value="1"/>
</dbReference>
<dbReference type="OrthoDB" id="9776390at2"/>
<comment type="function">
    <text evidence="2 10">Catalyzes the transfer of a dimethylallyl group onto the adenine at position 37 in tRNAs that read codons beginning with uridine, leading to the formation of N6-(dimethylallyl)adenosine (i(6)A).</text>
</comment>
<feature type="binding site" evidence="10">
    <location>
        <begin position="12"/>
        <end position="19"/>
    </location>
    <ligand>
        <name>ATP</name>
        <dbReference type="ChEBI" id="CHEBI:30616"/>
    </ligand>
</feature>
<dbReference type="NCBIfam" id="TIGR00174">
    <property type="entry name" value="miaA"/>
    <property type="match status" value="1"/>
</dbReference>
<evidence type="ECO:0000256" key="4">
    <source>
        <dbReference type="ARBA" id="ARBA00022679"/>
    </source>
</evidence>
<accession>A0A498CD82</accession>
<comment type="similarity">
    <text evidence="3 10">Belongs to the IPP transferase family.</text>
</comment>
<keyword evidence="5 10" id="KW-0819">tRNA processing</keyword>
<keyword evidence="7 10" id="KW-0067">ATP-binding</keyword>
<gene>
    <name evidence="10" type="primary">miaA</name>
    <name evidence="12" type="ORF">C7474_0969</name>
</gene>
<keyword evidence="4 10" id="KW-0808">Transferase</keyword>